<dbReference type="InterPro" id="IPR017953">
    <property type="entry name" value="Carbohydrate_kinase_pred_CS"/>
</dbReference>
<evidence type="ECO:0000256" key="5">
    <source>
        <dbReference type="ARBA" id="ARBA00022723"/>
    </source>
</evidence>
<gene>
    <name evidence="17" type="primary">nnrD</name>
    <name evidence="18" type="synonym">nnrE</name>
    <name evidence="22" type="ORF">J2T60_000171</name>
</gene>
<dbReference type="EC" id="4.2.1.136" evidence="19"/>
<keyword evidence="11 18" id="KW-0413">Isomerase</keyword>
<evidence type="ECO:0000256" key="14">
    <source>
        <dbReference type="ARBA" id="ARBA00025153"/>
    </source>
</evidence>
<evidence type="ECO:0000256" key="2">
    <source>
        <dbReference type="ARBA" id="ARBA00000909"/>
    </source>
</evidence>
<comment type="function">
    <text evidence="14 19">Bifunctional enzyme that catalyzes the epimerization of the S- and R-forms of NAD(P)HX and the dehydration of the S-form of NAD(P)HX at the expense of ADP, which is converted to AMP. This allows the repair of both epimers of NAD(P)HX, a damaged form of NAD(P)H that is a result of enzymatic or heat-dependent hydration.</text>
</comment>
<dbReference type="HAMAP" id="MF_01965">
    <property type="entry name" value="NADHX_dehydratase"/>
    <property type="match status" value="1"/>
</dbReference>
<feature type="binding site" evidence="17">
    <location>
        <position position="371"/>
    </location>
    <ligand>
        <name>(6S)-NADPHX</name>
        <dbReference type="ChEBI" id="CHEBI:64076"/>
    </ligand>
</feature>
<evidence type="ECO:0000256" key="4">
    <source>
        <dbReference type="ARBA" id="ARBA00009524"/>
    </source>
</evidence>
<feature type="binding site" evidence="18">
    <location>
        <position position="128"/>
    </location>
    <ligand>
        <name>K(+)</name>
        <dbReference type="ChEBI" id="CHEBI:29103"/>
    </ligand>
</feature>
<comment type="similarity">
    <text evidence="4 19">In the C-terminal section; belongs to the NnrD/CARKD family.</text>
</comment>
<comment type="caution">
    <text evidence="22">The sequence shown here is derived from an EMBL/GenBank/DDBJ whole genome shotgun (WGS) entry which is preliminary data.</text>
</comment>
<feature type="binding site" evidence="18">
    <location>
        <position position="161"/>
    </location>
    <ligand>
        <name>(6S)-NADPHX</name>
        <dbReference type="ChEBI" id="CHEBI:64076"/>
    </ligand>
</feature>
<evidence type="ECO:0000256" key="7">
    <source>
        <dbReference type="ARBA" id="ARBA00022840"/>
    </source>
</evidence>
<evidence type="ECO:0000313" key="23">
    <source>
        <dbReference type="Proteomes" id="UP001523550"/>
    </source>
</evidence>
<sequence>MTQVPEQALYTAAQVRELDRLAIEEAGIGGYPLMCRAGEAAFQRLRFFWPGGSGRLLVLTGPGNNGGDGYVIARLALEAGLMVSLIPAGDPEKLKGDAARARSDWLAAGGEEFRFEGRLPEDTGLIVDALLGTGLTRAPEGLIAELIELANSHPAPVFAVDCPTGLDADGGQILGTAMQAAHTSTFVGRKQGLYTGQARAVTGRIHFERLAVPDSVYQGTTPSAFLIERREVAEMLPPRQSTAHKGQHGHVVVMGGDHGMGGAALLAAESALRGGAGRVSLLTRPGHVSAALSRAPSLLVRGIRRPGQARPLLADADVIVLGPGLGQSRWGRGLWRLALESGRALVLDADALNLSAGQTDPLPPGSVITPHPGEAARLMGCSIPELERNRFDSATALAGRWRATVILKGAGSLVAAPDWPLRVCDAGNAGMAVAGMGDVLAGLVGALRAQGLEAREAATAAVWLHAAAGDLAARELGPRGLQPMDLFAPIMRLANPPEARR</sequence>
<evidence type="ECO:0000259" key="20">
    <source>
        <dbReference type="PROSITE" id="PS51383"/>
    </source>
</evidence>
<comment type="cofactor">
    <cofactor evidence="18 19">
        <name>K(+)</name>
        <dbReference type="ChEBI" id="CHEBI:29103"/>
    </cofactor>
    <text evidence="18 19">Binds 1 potassium ion per subunit.</text>
</comment>
<comment type="cofactor">
    <cofactor evidence="17">
        <name>Mg(2+)</name>
        <dbReference type="ChEBI" id="CHEBI:18420"/>
    </cofactor>
</comment>
<comment type="similarity">
    <text evidence="18">Belongs to the NnrE/AIBP family.</text>
</comment>
<dbReference type="PIRSF" id="PIRSF017184">
    <property type="entry name" value="Nnr"/>
    <property type="match status" value="1"/>
</dbReference>
<comment type="function">
    <text evidence="18">Catalyzes the epimerization of the S- and R-forms of NAD(P)HX, a damaged form of NAD(P)H that is a result of enzymatic or heat-dependent hydration. This is a prerequisite for the S-specific NAD(P)H-hydrate dehydratase to allow the repair of both epimers of NAD(P)HX.</text>
</comment>
<evidence type="ECO:0000256" key="19">
    <source>
        <dbReference type="PIRNR" id="PIRNR017184"/>
    </source>
</evidence>
<dbReference type="InterPro" id="IPR004443">
    <property type="entry name" value="YjeF_N_dom"/>
</dbReference>
<feature type="binding site" evidence="17">
    <location>
        <position position="437"/>
    </location>
    <ligand>
        <name>AMP</name>
        <dbReference type="ChEBI" id="CHEBI:456215"/>
    </ligand>
</feature>
<dbReference type="SUPFAM" id="SSF53613">
    <property type="entry name" value="Ribokinase-like"/>
    <property type="match status" value="1"/>
</dbReference>
<keyword evidence="23" id="KW-1185">Reference proteome</keyword>
<dbReference type="NCBIfam" id="TIGR00197">
    <property type="entry name" value="yjeF_nterm"/>
    <property type="match status" value="1"/>
</dbReference>
<evidence type="ECO:0000256" key="12">
    <source>
        <dbReference type="ARBA" id="ARBA00023239"/>
    </source>
</evidence>
<dbReference type="Pfam" id="PF01256">
    <property type="entry name" value="Carb_kinase"/>
    <property type="match status" value="1"/>
</dbReference>
<dbReference type="Proteomes" id="UP001523550">
    <property type="component" value="Unassembled WGS sequence"/>
</dbReference>
<comment type="similarity">
    <text evidence="3 19">In the N-terminal section; belongs to the NnrE/AIBP family.</text>
</comment>
<organism evidence="22 23">
    <name type="scientific">Natronospira proteinivora</name>
    <dbReference type="NCBI Taxonomy" id="1807133"/>
    <lineage>
        <taxon>Bacteria</taxon>
        <taxon>Pseudomonadati</taxon>
        <taxon>Pseudomonadota</taxon>
        <taxon>Gammaproteobacteria</taxon>
        <taxon>Natronospirales</taxon>
        <taxon>Natronospiraceae</taxon>
        <taxon>Natronospira</taxon>
    </lineage>
</organism>
<dbReference type="PROSITE" id="PS51385">
    <property type="entry name" value="YJEF_N"/>
    <property type="match status" value="1"/>
</dbReference>
<comment type="caution">
    <text evidence="18">Lacks conserved residue(s) required for the propagation of feature annotation.</text>
</comment>
<evidence type="ECO:0000256" key="3">
    <source>
        <dbReference type="ARBA" id="ARBA00006001"/>
    </source>
</evidence>
<evidence type="ECO:0000313" key="22">
    <source>
        <dbReference type="EMBL" id="MCP1726206.1"/>
    </source>
</evidence>
<reference evidence="22 23" key="1">
    <citation type="submission" date="2022-03" db="EMBL/GenBank/DDBJ databases">
        <title>Genomic Encyclopedia of Type Strains, Phase III (KMG-III): the genomes of soil and plant-associated and newly described type strains.</title>
        <authorList>
            <person name="Whitman W."/>
        </authorList>
    </citation>
    <scope>NUCLEOTIDE SEQUENCE [LARGE SCALE GENOMIC DNA]</scope>
    <source>
        <strain evidence="22 23">BSker1</strain>
    </source>
</reference>
<feature type="binding site" evidence="18">
    <location>
        <position position="164"/>
    </location>
    <ligand>
        <name>K(+)</name>
        <dbReference type="ChEBI" id="CHEBI:29103"/>
    </ligand>
</feature>
<proteinExistence type="inferred from homology"/>
<comment type="catalytic activity">
    <reaction evidence="1 18 19">
        <text>(6R)-NADHX = (6S)-NADHX</text>
        <dbReference type="Rhea" id="RHEA:32215"/>
        <dbReference type="ChEBI" id="CHEBI:64074"/>
        <dbReference type="ChEBI" id="CHEBI:64075"/>
        <dbReference type="EC" id="5.1.99.6"/>
    </reaction>
</comment>
<comment type="catalytic activity">
    <reaction evidence="2 18 19">
        <text>(6R)-NADPHX = (6S)-NADPHX</text>
        <dbReference type="Rhea" id="RHEA:32227"/>
        <dbReference type="ChEBI" id="CHEBI:64076"/>
        <dbReference type="ChEBI" id="CHEBI:64077"/>
        <dbReference type="EC" id="5.1.99.6"/>
    </reaction>
</comment>
<comment type="subunit">
    <text evidence="17">Homotetramer.</text>
</comment>
<evidence type="ECO:0000256" key="13">
    <source>
        <dbReference type="ARBA" id="ARBA00023268"/>
    </source>
</evidence>
<keyword evidence="8 17" id="KW-0521">NADP</keyword>
<feature type="binding site" evidence="17">
    <location>
        <begin position="408"/>
        <end position="412"/>
    </location>
    <ligand>
        <name>AMP</name>
        <dbReference type="ChEBI" id="CHEBI:456215"/>
    </ligand>
</feature>
<dbReference type="Pfam" id="PF03853">
    <property type="entry name" value="YjeF_N"/>
    <property type="match status" value="1"/>
</dbReference>
<dbReference type="EMBL" id="JALJYF010000001">
    <property type="protein sequence ID" value="MCP1726206.1"/>
    <property type="molecule type" value="Genomic_DNA"/>
</dbReference>
<evidence type="ECO:0000256" key="17">
    <source>
        <dbReference type="HAMAP-Rule" id="MF_01965"/>
    </source>
</evidence>
<evidence type="ECO:0000256" key="1">
    <source>
        <dbReference type="ARBA" id="ARBA00000013"/>
    </source>
</evidence>
<dbReference type="CDD" id="cd01171">
    <property type="entry name" value="YXKO-related"/>
    <property type="match status" value="1"/>
</dbReference>
<evidence type="ECO:0000256" key="9">
    <source>
        <dbReference type="ARBA" id="ARBA00022958"/>
    </source>
</evidence>
<evidence type="ECO:0000259" key="21">
    <source>
        <dbReference type="PROSITE" id="PS51385"/>
    </source>
</evidence>
<dbReference type="Gene3D" id="3.40.1190.20">
    <property type="match status" value="1"/>
</dbReference>
<evidence type="ECO:0000256" key="8">
    <source>
        <dbReference type="ARBA" id="ARBA00022857"/>
    </source>
</evidence>
<dbReference type="InterPro" id="IPR030677">
    <property type="entry name" value="Nnr"/>
</dbReference>
<keyword evidence="7 17" id="KW-0067">ATP-binding</keyword>
<comment type="similarity">
    <text evidence="17">Belongs to the NnrD/CARKD family.</text>
</comment>
<dbReference type="GO" id="GO:0052856">
    <property type="term" value="F:NAD(P)HX epimerase activity"/>
    <property type="evidence" value="ECO:0007669"/>
    <property type="project" value="UniProtKB-EC"/>
</dbReference>
<keyword evidence="12 17" id="KW-0456">Lyase</keyword>
<dbReference type="SUPFAM" id="SSF64153">
    <property type="entry name" value="YjeF N-terminal domain-like"/>
    <property type="match status" value="1"/>
</dbReference>
<comment type="catalytic activity">
    <reaction evidence="15 17 19">
        <text>(6S)-NADHX + ADP = AMP + phosphate + NADH + H(+)</text>
        <dbReference type="Rhea" id="RHEA:32223"/>
        <dbReference type="ChEBI" id="CHEBI:15378"/>
        <dbReference type="ChEBI" id="CHEBI:43474"/>
        <dbReference type="ChEBI" id="CHEBI:57945"/>
        <dbReference type="ChEBI" id="CHEBI:64074"/>
        <dbReference type="ChEBI" id="CHEBI:456215"/>
        <dbReference type="ChEBI" id="CHEBI:456216"/>
        <dbReference type="EC" id="4.2.1.136"/>
    </reaction>
</comment>
<dbReference type="InterPro" id="IPR000631">
    <property type="entry name" value="CARKD"/>
</dbReference>
<evidence type="ECO:0000256" key="6">
    <source>
        <dbReference type="ARBA" id="ARBA00022741"/>
    </source>
</evidence>
<accession>A0ABT1G4I7</accession>
<evidence type="ECO:0000256" key="11">
    <source>
        <dbReference type="ARBA" id="ARBA00023235"/>
    </source>
</evidence>
<feature type="domain" description="YjeF C-terminal" evidence="20">
    <location>
        <begin position="228"/>
        <end position="497"/>
    </location>
</feature>
<feature type="binding site" evidence="17">
    <location>
        <position position="438"/>
    </location>
    <ligand>
        <name>(6S)-NADPHX</name>
        <dbReference type="ChEBI" id="CHEBI:64076"/>
    </ligand>
</feature>
<feature type="domain" description="YjeF N-terminal" evidence="21">
    <location>
        <begin position="15"/>
        <end position="218"/>
    </location>
</feature>
<feature type="binding site" evidence="18">
    <location>
        <begin position="132"/>
        <end position="138"/>
    </location>
    <ligand>
        <name>(6S)-NADPHX</name>
        <dbReference type="ChEBI" id="CHEBI:64076"/>
    </ligand>
</feature>
<keyword evidence="13" id="KW-0511">Multifunctional enzyme</keyword>
<dbReference type="PROSITE" id="PS51383">
    <property type="entry name" value="YJEF_C_3"/>
    <property type="match status" value="1"/>
</dbReference>
<dbReference type="EC" id="5.1.99.6" evidence="19"/>
<dbReference type="InterPro" id="IPR036652">
    <property type="entry name" value="YjeF_N_dom_sf"/>
</dbReference>
<dbReference type="RefSeq" id="WP_253444096.1">
    <property type="nucleotide sequence ID" value="NZ_JALJYF010000001.1"/>
</dbReference>
<keyword evidence="10 17" id="KW-0520">NAD</keyword>
<dbReference type="PANTHER" id="PTHR12592:SF0">
    <property type="entry name" value="ATP-DEPENDENT (S)-NAD(P)H-HYDRATE DEHYDRATASE"/>
    <property type="match status" value="1"/>
</dbReference>
<evidence type="ECO:0000256" key="10">
    <source>
        <dbReference type="ARBA" id="ARBA00023027"/>
    </source>
</evidence>
<feature type="binding site" evidence="18">
    <location>
        <position position="65"/>
    </location>
    <ligand>
        <name>K(+)</name>
        <dbReference type="ChEBI" id="CHEBI:29103"/>
    </ligand>
</feature>
<feature type="binding site" evidence="18">
    <location>
        <begin position="64"/>
        <end position="68"/>
    </location>
    <ligand>
        <name>(6S)-NADPHX</name>
        <dbReference type="ChEBI" id="CHEBI:64076"/>
    </ligand>
</feature>
<protein>
    <recommendedName>
        <fullName evidence="19">Bifunctional NAD(P)H-hydrate repair enzyme</fullName>
    </recommendedName>
    <alternativeName>
        <fullName evidence="19">Nicotinamide nucleotide repair protein</fullName>
    </alternativeName>
    <domain>
        <recommendedName>
            <fullName evidence="19">ADP-dependent (S)-NAD(P)H-hydrate dehydratase</fullName>
            <ecNumber evidence="19">4.2.1.136</ecNumber>
        </recommendedName>
        <alternativeName>
            <fullName evidence="19">ADP-dependent NAD(P)HX dehydratase</fullName>
        </alternativeName>
    </domain>
    <domain>
        <recommendedName>
            <fullName evidence="19">NAD(P)H-hydrate epimerase</fullName>
            <ecNumber evidence="19">5.1.99.6</ecNumber>
        </recommendedName>
    </domain>
</protein>
<dbReference type="Gene3D" id="3.40.50.10260">
    <property type="entry name" value="YjeF N-terminal domain"/>
    <property type="match status" value="1"/>
</dbReference>
<comment type="function">
    <text evidence="17">Catalyzes the dehydration of the S-form of NAD(P)HX at the expense of ADP, which is converted to AMP. Together with NAD(P)HX epimerase, which catalyzes the epimerization of the S- and R-forms, the enzyme allows the repair of both epimers of NAD(P)HX, a damaged form of NAD(P)H that is a result of enzymatic or heat-dependent hydration.</text>
</comment>
<name>A0ABT1G4I7_9GAMM</name>
<dbReference type="PROSITE" id="PS01050">
    <property type="entry name" value="YJEF_C_2"/>
    <property type="match status" value="1"/>
</dbReference>
<dbReference type="HAMAP" id="MF_01966">
    <property type="entry name" value="NADHX_epimerase"/>
    <property type="match status" value="1"/>
</dbReference>
<dbReference type="InterPro" id="IPR029056">
    <property type="entry name" value="Ribokinase-like"/>
</dbReference>
<comment type="catalytic activity">
    <reaction evidence="16 17 19">
        <text>(6S)-NADPHX + ADP = AMP + phosphate + NADPH + H(+)</text>
        <dbReference type="Rhea" id="RHEA:32235"/>
        <dbReference type="ChEBI" id="CHEBI:15378"/>
        <dbReference type="ChEBI" id="CHEBI:43474"/>
        <dbReference type="ChEBI" id="CHEBI:57783"/>
        <dbReference type="ChEBI" id="CHEBI:64076"/>
        <dbReference type="ChEBI" id="CHEBI:456215"/>
        <dbReference type="ChEBI" id="CHEBI:456216"/>
        <dbReference type="EC" id="4.2.1.136"/>
    </reaction>
</comment>
<dbReference type="NCBIfam" id="TIGR00196">
    <property type="entry name" value="yjeF_cterm"/>
    <property type="match status" value="1"/>
</dbReference>
<dbReference type="PANTHER" id="PTHR12592">
    <property type="entry name" value="ATP-DEPENDENT (S)-NAD(P)H-HYDRATE DEHYDRATASE FAMILY MEMBER"/>
    <property type="match status" value="1"/>
</dbReference>
<evidence type="ECO:0000256" key="18">
    <source>
        <dbReference type="HAMAP-Rule" id="MF_01966"/>
    </source>
</evidence>
<feature type="binding site" evidence="17">
    <location>
        <position position="263"/>
    </location>
    <ligand>
        <name>(6S)-NADPHX</name>
        <dbReference type="ChEBI" id="CHEBI:64076"/>
    </ligand>
</feature>
<keyword evidence="5 18" id="KW-0479">Metal-binding</keyword>
<feature type="binding site" evidence="17">
    <location>
        <position position="324"/>
    </location>
    <ligand>
        <name>(6S)-NADPHX</name>
        <dbReference type="ChEBI" id="CHEBI:64076"/>
    </ligand>
</feature>
<evidence type="ECO:0000256" key="15">
    <source>
        <dbReference type="ARBA" id="ARBA00048238"/>
    </source>
</evidence>
<evidence type="ECO:0000256" key="16">
    <source>
        <dbReference type="ARBA" id="ARBA00049209"/>
    </source>
</evidence>
<keyword evidence="6 17" id="KW-0547">Nucleotide-binding</keyword>
<keyword evidence="9 18" id="KW-0630">Potassium</keyword>